<evidence type="ECO:0000256" key="1">
    <source>
        <dbReference type="SAM" id="Coils"/>
    </source>
</evidence>
<keyword evidence="3" id="KW-1185">Reference proteome</keyword>
<sequence>MSSENDEITEDLPTAAELCVTRSLYTVFKLSRAGGHEYQLYQFITSNQQIDTFCPWCAQPTVLLGGKTDLEMESHQFDLRDRTFEKRYFCSRHHDHEFYFYFRLEKQALSKVGQTPSMADIEQGHIQHYRQVLDRSNYQELNRALGLASHGVGIGSFVYLRRIFERLVEEARVEGSKKNGWDEAAYQRGRMDEKILLLRDFLPEFLVEQRVLYGIMSKGVHSLDEETCLAHFPVVRTGIELILDQKLALDQQRKKMDEAKKQISNVQMQIKKD</sequence>
<accession>A0A918TYK1</accession>
<name>A0A918TYK1_9BACT</name>
<gene>
    <name evidence="2" type="ORF">GCM10007100_39970</name>
</gene>
<protein>
    <submittedName>
        <fullName evidence="2">Uncharacterized protein</fullName>
    </submittedName>
</protein>
<organism evidence="2 3">
    <name type="scientific">Roseibacillus persicicus</name>
    <dbReference type="NCBI Taxonomy" id="454148"/>
    <lineage>
        <taxon>Bacteria</taxon>
        <taxon>Pseudomonadati</taxon>
        <taxon>Verrucomicrobiota</taxon>
        <taxon>Verrucomicrobiia</taxon>
        <taxon>Verrucomicrobiales</taxon>
        <taxon>Verrucomicrobiaceae</taxon>
        <taxon>Roseibacillus</taxon>
    </lineage>
</organism>
<evidence type="ECO:0000313" key="2">
    <source>
        <dbReference type="EMBL" id="GHC67841.1"/>
    </source>
</evidence>
<comment type="caution">
    <text evidence="2">The sequence shown here is derived from an EMBL/GenBank/DDBJ whole genome shotgun (WGS) entry which is preliminary data.</text>
</comment>
<dbReference type="Proteomes" id="UP000644507">
    <property type="component" value="Unassembled WGS sequence"/>
</dbReference>
<dbReference type="EMBL" id="BMXI01000028">
    <property type="protein sequence ID" value="GHC67841.1"/>
    <property type="molecule type" value="Genomic_DNA"/>
</dbReference>
<reference evidence="2" key="1">
    <citation type="journal article" date="2014" name="Int. J. Syst. Evol. Microbiol.">
        <title>Complete genome sequence of Corynebacterium casei LMG S-19264T (=DSM 44701T), isolated from a smear-ripened cheese.</title>
        <authorList>
            <consortium name="US DOE Joint Genome Institute (JGI-PGF)"/>
            <person name="Walter F."/>
            <person name="Albersmeier A."/>
            <person name="Kalinowski J."/>
            <person name="Ruckert C."/>
        </authorList>
    </citation>
    <scope>NUCLEOTIDE SEQUENCE</scope>
    <source>
        <strain evidence="2">KCTC 12988</strain>
    </source>
</reference>
<keyword evidence="1" id="KW-0175">Coiled coil</keyword>
<reference evidence="2" key="2">
    <citation type="submission" date="2020-09" db="EMBL/GenBank/DDBJ databases">
        <authorList>
            <person name="Sun Q."/>
            <person name="Kim S."/>
        </authorList>
    </citation>
    <scope>NUCLEOTIDE SEQUENCE</scope>
    <source>
        <strain evidence="2">KCTC 12988</strain>
    </source>
</reference>
<proteinExistence type="predicted"/>
<dbReference type="AlphaFoldDB" id="A0A918TYK1"/>
<feature type="coiled-coil region" evidence="1">
    <location>
        <begin position="242"/>
        <end position="269"/>
    </location>
</feature>
<dbReference type="RefSeq" id="WP_189574547.1">
    <property type="nucleotide sequence ID" value="NZ_BMXI01000028.1"/>
</dbReference>
<evidence type="ECO:0000313" key="3">
    <source>
        <dbReference type="Proteomes" id="UP000644507"/>
    </source>
</evidence>